<dbReference type="EMBL" id="CP157743">
    <property type="protein sequence ID" value="XBS20507.1"/>
    <property type="molecule type" value="Genomic_DNA"/>
</dbReference>
<dbReference type="KEGG" id="mech:Q9L42_019520"/>
<gene>
    <name evidence="2" type="ORF">Q9L42_019520</name>
</gene>
<dbReference type="InterPro" id="IPR024474">
    <property type="entry name" value="Znf_dom_IS66"/>
</dbReference>
<evidence type="ECO:0000259" key="1">
    <source>
        <dbReference type="Pfam" id="PF13005"/>
    </source>
</evidence>
<dbReference type="AlphaFoldDB" id="A0AAU7NU73"/>
<proteinExistence type="predicted"/>
<sequence length="116" mass="12716">MGGRESGCHRALLPVGALACGGTIEMAGLPDERHQIFDLPEVKPTVTEHQRYSDVCRHCGSRHKSAYPDTVPSGQMGPGLISWISLLNGGYRLSLRQVQRLLQEHWGLGTGDWPLV</sequence>
<accession>A0AAU7NU73</accession>
<dbReference type="Pfam" id="PF13005">
    <property type="entry name" value="zf-IS66"/>
    <property type="match status" value="1"/>
</dbReference>
<evidence type="ECO:0000313" key="3">
    <source>
        <dbReference type="Proteomes" id="UP001225378"/>
    </source>
</evidence>
<reference evidence="2 3" key="1">
    <citation type="journal article" date="2024" name="Microbiology">
        <title>Methylomarinum rosea sp. nov., a novel halophilic methanotrophic bacterium from the hypersaline Lake Elton.</title>
        <authorList>
            <person name="Suleimanov R.Z."/>
            <person name="Oshkin I.Y."/>
            <person name="Danilova O.V."/>
            <person name="Suzina N.E."/>
            <person name="Dedysh S.N."/>
        </authorList>
    </citation>
    <scope>NUCLEOTIDE SEQUENCE [LARGE SCALE GENOMIC DNA]</scope>
    <source>
        <strain evidence="2 3">Ch1-1</strain>
    </source>
</reference>
<name>A0AAU7NU73_9GAMM</name>
<organism evidence="2 3">
    <name type="scientific">Methylomarinum roseum</name>
    <dbReference type="NCBI Taxonomy" id="3067653"/>
    <lineage>
        <taxon>Bacteria</taxon>
        <taxon>Pseudomonadati</taxon>
        <taxon>Pseudomonadota</taxon>
        <taxon>Gammaproteobacteria</taxon>
        <taxon>Methylococcales</taxon>
        <taxon>Methylococcaceae</taxon>
        <taxon>Methylomarinum</taxon>
    </lineage>
</organism>
<keyword evidence="2" id="KW-0862">Zinc</keyword>
<keyword evidence="3" id="KW-1185">Reference proteome</keyword>
<feature type="domain" description="Transposase IS66 zinc-finger binding" evidence="1">
    <location>
        <begin position="20"/>
        <end position="60"/>
    </location>
</feature>
<keyword evidence="2" id="KW-0863">Zinc-finger</keyword>
<dbReference type="RefSeq" id="WP_305906713.1">
    <property type="nucleotide sequence ID" value="NZ_CP157743.1"/>
</dbReference>
<protein>
    <submittedName>
        <fullName evidence="2">IS66 family transposase zinc-finger binding domain-containing protein</fullName>
    </submittedName>
</protein>
<dbReference type="GO" id="GO:0008270">
    <property type="term" value="F:zinc ion binding"/>
    <property type="evidence" value="ECO:0007669"/>
    <property type="project" value="UniProtKB-KW"/>
</dbReference>
<keyword evidence="2" id="KW-0479">Metal-binding</keyword>
<evidence type="ECO:0000313" key="2">
    <source>
        <dbReference type="EMBL" id="XBS20507.1"/>
    </source>
</evidence>
<dbReference type="Proteomes" id="UP001225378">
    <property type="component" value="Chromosome"/>
</dbReference>